<proteinExistence type="predicted"/>
<sequence>MTYSEKIILSGDYVIYRDEYGLWKLLSNGVTFSLVDLSDFRRVISLLEMPIESVKLALGLDFPYMSVVEVGLRHDSDYWIKLAISWVAHSSVQEANFLVETLKELSTDKAVSQSNRHLAIKELKRLLNS</sequence>
<accession>A0ABY8N1C3</accession>
<evidence type="ECO:0000313" key="2">
    <source>
        <dbReference type="Proteomes" id="UP001243713"/>
    </source>
</evidence>
<organism evidence="1 2">
    <name type="scientific">Pseudomonas migulae</name>
    <dbReference type="NCBI Taxonomy" id="78543"/>
    <lineage>
        <taxon>Bacteria</taxon>
        <taxon>Pseudomonadati</taxon>
        <taxon>Pseudomonadota</taxon>
        <taxon>Gammaproteobacteria</taxon>
        <taxon>Pseudomonadales</taxon>
        <taxon>Pseudomonadaceae</taxon>
        <taxon>Pseudomonas</taxon>
    </lineage>
</organism>
<gene>
    <name evidence="1" type="ORF">MOQ58_07620</name>
</gene>
<evidence type="ECO:0000313" key="1">
    <source>
        <dbReference type="EMBL" id="WGK92052.1"/>
    </source>
</evidence>
<dbReference type="EMBL" id="CP093428">
    <property type="protein sequence ID" value="WGK92052.1"/>
    <property type="molecule type" value="Genomic_DNA"/>
</dbReference>
<reference evidence="1 2" key="1">
    <citation type="submission" date="2022-03" db="EMBL/GenBank/DDBJ databases">
        <title>Plant growth promoting endophytes with ACC deaminase activity.</title>
        <authorList>
            <person name="Charles T."/>
            <person name="Van Dyk A."/>
            <person name="Cheng J."/>
            <person name="Heil J."/>
        </authorList>
    </citation>
    <scope>NUCLEOTIDE SEQUENCE [LARGE SCALE GENOMIC DNA]</scope>
    <source>
        <strain evidence="1 2">8R6</strain>
    </source>
</reference>
<protein>
    <submittedName>
        <fullName evidence="1">Uncharacterized protein</fullName>
    </submittedName>
</protein>
<dbReference type="Proteomes" id="UP001243713">
    <property type="component" value="Chromosome"/>
</dbReference>
<keyword evidence="2" id="KW-1185">Reference proteome</keyword>
<dbReference type="RefSeq" id="WP_280163243.1">
    <property type="nucleotide sequence ID" value="NZ_CP093428.1"/>
</dbReference>
<name>A0ABY8N1C3_9PSED</name>